<dbReference type="OrthoDB" id="5672604at2"/>
<protein>
    <recommendedName>
        <fullName evidence="1">Polysaccharide pyruvyl transferase domain-containing protein</fullName>
    </recommendedName>
</protein>
<gene>
    <name evidence="2" type="ORF">BST99_11345</name>
</gene>
<comment type="caution">
    <text evidence="2">The sequence shown here is derived from an EMBL/GenBank/DDBJ whole genome shotgun (WGS) entry which is preliminary data.</text>
</comment>
<feature type="domain" description="Polysaccharide pyruvyl transferase" evidence="1">
    <location>
        <begin position="17"/>
        <end position="261"/>
    </location>
</feature>
<dbReference type="Pfam" id="PF04230">
    <property type="entry name" value="PS_pyruv_trans"/>
    <property type="match status" value="1"/>
</dbReference>
<reference evidence="3" key="1">
    <citation type="submission" date="2016-11" db="EMBL/GenBank/DDBJ databases">
        <title>Trade-off between light-utilization and light-protection in marine flavobacteria.</title>
        <authorList>
            <person name="Kumagai Y."/>
            <person name="Yoshizawa S."/>
            <person name="Kogure K."/>
        </authorList>
    </citation>
    <scope>NUCLEOTIDE SEQUENCE [LARGE SCALE GENOMIC DNA]</scope>
    <source>
        <strain evidence="3">SG-18</strain>
    </source>
</reference>
<dbReference type="InterPro" id="IPR007345">
    <property type="entry name" value="Polysacch_pyruvyl_Trfase"/>
</dbReference>
<keyword evidence="3" id="KW-1185">Reference proteome</keyword>
<sequence>MKYALFEHKQSNLGLVNIGDHIQSCAAEQFLPHVDFYVERDHLNNPDYDKALVIMNGWFTDAPHNWPPNPNLDPLFVSFHLQPTSAAIILEKPENIDYLKKHQPIGCRDYRTVELLKNKGIEAYFSFCLTTTLDEKYKYTEGNREGIYMVDPLYGYDKNLLSKISFAEALKGLSLSRLKKLIKLKDYFKKDKAKIEDYVPSSIIDKAESVEHYVDSKQSTDELYRIARSILKKYAKAELVITSRIHCALPCLALGTPVLFVMEGLTDEKQHMSRFRGILDHINILTTQSKAELNELFGKEMNVYHPDEVDFDNPPTNPESFRALSDALKEKCRAFIGQAELKTESAH</sequence>
<dbReference type="RefSeq" id="WP_105001912.1">
    <property type="nucleotide sequence ID" value="NZ_MQVX01000001.1"/>
</dbReference>
<dbReference type="AlphaFoldDB" id="A0A2S7T9P8"/>
<dbReference type="Proteomes" id="UP000239366">
    <property type="component" value="Unassembled WGS sequence"/>
</dbReference>
<dbReference type="EMBL" id="MQVX01000001">
    <property type="protein sequence ID" value="PQJ16237.1"/>
    <property type="molecule type" value="Genomic_DNA"/>
</dbReference>
<proteinExistence type="predicted"/>
<name>A0A2S7T9P8_9FLAO</name>
<evidence type="ECO:0000259" key="1">
    <source>
        <dbReference type="Pfam" id="PF04230"/>
    </source>
</evidence>
<organism evidence="2 3">
    <name type="scientific">Aureicoccus marinus</name>
    <dbReference type="NCBI Taxonomy" id="754435"/>
    <lineage>
        <taxon>Bacteria</taxon>
        <taxon>Pseudomonadati</taxon>
        <taxon>Bacteroidota</taxon>
        <taxon>Flavobacteriia</taxon>
        <taxon>Flavobacteriales</taxon>
        <taxon>Flavobacteriaceae</taxon>
        <taxon>Aureicoccus</taxon>
    </lineage>
</organism>
<accession>A0A2S7T9P8</accession>
<evidence type="ECO:0000313" key="2">
    <source>
        <dbReference type="EMBL" id="PQJ16237.1"/>
    </source>
</evidence>
<evidence type="ECO:0000313" key="3">
    <source>
        <dbReference type="Proteomes" id="UP000239366"/>
    </source>
</evidence>